<sequence length="213" mass="22923">MDKKLATRLMKTARCLVRSLLVVSTLAASTSFAWVATRLDSFSTGLPSTRPEVWTIQCKDGTAFLWYDYTNANTGPEWTYSGCAGHGGLVVAPASGFPPIQEFQVDIFSGLVPDIGFPPATVERLVLGEILSAPDAIQLTSPADPSTWADTLVTFSPVPDPSSFAGVSVLGQSVDITQSNVPEPSSVVLTILALASVWKVRRRWPLQNVWRVG</sequence>
<dbReference type="RefSeq" id="WP_186405447.1">
    <property type="nucleotide sequence ID" value="NZ_FLQX01000005.1"/>
</dbReference>
<dbReference type="EMBL" id="FLQX01000005">
    <property type="protein sequence ID" value="SBT03430.1"/>
    <property type="molecule type" value="Genomic_DNA"/>
</dbReference>
<organism evidence="2 3">
    <name type="scientific">Candidatus Accumulibacter aalborgensis</name>
    <dbReference type="NCBI Taxonomy" id="1860102"/>
    <lineage>
        <taxon>Bacteria</taxon>
        <taxon>Pseudomonadati</taxon>
        <taxon>Pseudomonadota</taxon>
        <taxon>Betaproteobacteria</taxon>
        <taxon>Candidatus Accumulibacter</taxon>
    </lineage>
</organism>
<dbReference type="NCBIfam" id="TIGR02595">
    <property type="entry name" value="PEP_CTERM"/>
    <property type="match status" value="1"/>
</dbReference>
<dbReference type="AlphaFoldDB" id="A0A1A8XE18"/>
<accession>A0A1A8XE18</accession>
<evidence type="ECO:0000313" key="2">
    <source>
        <dbReference type="EMBL" id="SBT03430.1"/>
    </source>
</evidence>
<proteinExistence type="predicted"/>
<feature type="signal peptide" evidence="1">
    <location>
        <begin position="1"/>
        <end position="33"/>
    </location>
</feature>
<dbReference type="InterPro" id="IPR013424">
    <property type="entry name" value="Ice-binding_C"/>
</dbReference>
<keyword evidence="3" id="KW-1185">Reference proteome</keyword>
<feature type="chain" id="PRO_5008381351" description="PEP-CTERM protein-sorting domain-containing protein" evidence="1">
    <location>
        <begin position="34"/>
        <end position="213"/>
    </location>
</feature>
<reference evidence="2 3" key="1">
    <citation type="submission" date="2016-06" db="EMBL/GenBank/DDBJ databases">
        <authorList>
            <person name="Kjaerup R.B."/>
            <person name="Dalgaard T.S."/>
            <person name="Juul-Madsen H.R."/>
        </authorList>
    </citation>
    <scope>NUCLEOTIDE SEQUENCE [LARGE SCALE GENOMIC DNA]</scope>
    <source>
        <strain evidence="2">3</strain>
    </source>
</reference>
<keyword evidence="1" id="KW-0732">Signal</keyword>
<evidence type="ECO:0000313" key="3">
    <source>
        <dbReference type="Proteomes" id="UP000199169"/>
    </source>
</evidence>
<evidence type="ECO:0000256" key="1">
    <source>
        <dbReference type="SAM" id="SignalP"/>
    </source>
</evidence>
<name>A0A1A8XE18_9PROT</name>
<protein>
    <recommendedName>
        <fullName evidence="4">PEP-CTERM protein-sorting domain-containing protein</fullName>
    </recommendedName>
</protein>
<gene>
    <name evidence="2" type="ORF">ACCAA_1020005</name>
</gene>
<dbReference type="Proteomes" id="UP000199169">
    <property type="component" value="Unassembled WGS sequence"/>
</dbReference>
<evidence type="ECO:0008006" key="4">
    <source>
        <dbReference type="Google" id="ProtNLM"/>
    </source>
</evidence>